<evidence type="ECO:0000313" key="4">
    <source>
        <dbReference type="Proteomes" id="UP000054558"/>
    </source>
</evidence>
<organism evidence="3 4">
    <name type="scientific">Klebsormidium nitens</name>
    <name type="common">Green alga</name>
    <name type="synonym">Ulothrix nitens</name>
    <dbReference type="NCBI Taxonomy" id="105231"/>
    <lineage>
        <taxon>Eukaryota</taxon>
        <taxon>Viridiplantae</taxon>
        <taxon>Streptophyta</taxon>
        <taxon>Klebsormidiophyceae</taxon>
        <taxon>Klebsormidiales</taxon>
        <taxon>Klebsormidiaceae</taxon>
        <taxon>Klebsormidium</taxon>
    </lineage>
</organism>
<accession>A0A1Y1HYW0</accession>
<dbReference type="Proteomes" id="UP000054558">
    <property type="component" value="Unassembled WGS sequence"/>
</dbReference>
<sequence>MEHLPSGVLVLILDKLASQDIPSSLRATWVCNALYSAGKEAPYVWKRAFLTPLRTVFESVPKLPFEELKHSEKRLDAEVEALGGYKLLLAAKLSHEVPAMAIKSSLPVVAPSATPSLCGPKGLAEWRKRKEEEAAATSADPSQGGGDIAAGNPFLGMLSGGALKAGVQAPPMGHTQNRSWTYTSSGNLCLDFFFQILPDTPPERLRQLLEAAWKEDSLLALKLLFQLRGVRGTGKCEREGFYTGALWLAEKHPGTLLTNLGHVARFGYYKDLLEIVLRVLEGPEGTALRARRKATHDAARAAAKARADAKLSSQELKDAGVFSPRWGEGYPVDYDEDVFGYGPQSRSYRARGAQARTARKEREFAAAERAVRAYAYNGSYRALHDAVADVFARQLARDLESLAAGRARDVSLAAKWAPSLDGSYDRQTLLCETIARRMFPRADQEDGELPDALYVSRARDRLRKEVLTPLRAALGVPEVYVAAGRWAELDYKRVPAACMRANARFFLKRDKARFKKFLADVSAGKAGVARAALPPHEVLRAAVTGFGWGARHVAELQWRGSGARAGSAKPLTSCLAVCDISGSVRGAAAQAAVALAQFVSELAEGPWKGQVITFGALPQMHALKGKTVKERHAFVGDAAAGGGAGFQKVFDNILALARAAKLPPEAMVRRLYVFSAMEFDAASAQSYQTDYMEIERKFAAGGYGAPPEIVVWKLCNGASTPVTAGQKGVALVSGFSKNLLRLFVGEPGGVDPVSVMNRAVAGPEYEKLAVVD</sequence>
<feature type="domain" description="DUF2828" evidence="1">
    <location>
        <begin position="175"/>
        <end position="559"/>
    </location>
</feature>
<dbReference type="PANTHER" id="PTHR31373:SF27">
    <property type="entry name" value="TROVE DOMAIN-CONTAINING PROTEIN"/>
    <property type="match status" value="1"/>
</dbReference>
<proteinExistence type="predicted"/>
<reference evidence="3 4" key="1">
    <citation type="journal article" date="2014" name="Nat. Commun.">
        <title>Klebsormidium flaccidum genome reveals primary factors for plant terrestrial adaptation.</title>
        <authorList>
            <person name="Hori K."/>
            <person name="Maruyama F."/>
            <person name="Fujisawa T."/>
            <person name="Togashi T."/>
            <person name="Yamamoto N."/>
            <person name="Seo M."/>
            <person name="Sato S."/>
            <person name="Yamada T."/>
            <person name="Mori H."/>
            <person name="Tajima N."/>
            <person name="Moriyama T."/>
            <person name="Ikeuchi M."/>
            <person name="Watanabe M."/>
            <person name="Wada H."/>
            <person name="Kobayashi K."/>
            <person name="Saito M."/>
            <person name="Masuda T."/>
            <person name="Sasaki-Sekimoto Y."/>
            <person name="Mashiguchi K."/>
            <person name="Awai K."/>
            <person name="Shimojima M."/>
            <person name="Masuda S."/>
            <person name="Iwai M."/>
            <person name="Nobusawa T."/>
            <person name="Narise T."/>
            <person name="Kondo S."/>
            <person name="Saito H."/>
            <person name="Sato R."/>
            <person name="Murakawa M."/>
            <person name="Ihara Y."/>
            <person name="Oshima-Yamada Y."/>
            <person name="Ohtaka K."/>
            <person name="Satoh M."/>
            <person name="Sonobe K."/>
            <person name="Ishii M."/>
            <person name="Ohtani R."/>
            <person name="Kanamori-Sato M."/>
            <person name="Honoki R."/>
            <person name="Miyazaki D."/>
            <person name="Mochizuki H."/>
            <person name="Umetsu J."/>
            <person name="Higashi K."/>
            <person name="Shibata D."/>
            <person name="Kamiya Y."/>
            <person name="Sato N."/>
            <person name="Nakamura Y."/>
            <person name="Tabata S."/>
            <person name="Ida S."/>
            <person name="Kurokawa K."/>
            <person name="Ohta H."/>
        </authorList>
    </citation>
    <scope>NUCLEOTIDE SEQUENCE [LARGE SCALE GENOMIC DNA]</scope>
    <source>
        <strain evidence="3 4">NIES-2285</strain>
    </source>
</reference>
<dbReference type="OrthoDB" id="1149618at2759"/>
<feature type="domain" description="DUF7788" evidence="2">
    <location>
        <begin position="573"/>
        <end position="748"/>
    </location>
</feature>
<name>A0A1Y1HYW0_KLENI</name>
<evidence type="ECO:0000259" key="1">
    <source>
        <dbReference type="Pfam" id="PF11443"/>
    </source>
</evidence>
<dbReference type="AlphaFoldDB" id="A0A1Y1HYW0"/>
<dbReference type="EMBL" id="DF237114">
    <property type="protein sequence ID" value="GAQ83850.1"/>
    <property type="molecule type" value="Genomic_DNA"/>
</dbReference>
<protein>
    <submittedName>
        <fullName evidence="3">Uncharacterized protein</fullName>
    </submittedName>
</protein>
<dbReference type="InterPro" id="IPR011205">
    <property type="entry name" value="UCP015417_vWA"/>
</dbReference>
<dbReference type="Pfam" id="PF25043">
    <property type="entry name" value="DUF7788"/>
    <property type="match status" value="1"/>
</dbReference>
<dbReference type="InterPro" id="IPR056690">
    <property type="entry name" value="DUF7788"/>
</dbReference>
<evidence type="ECO:0000313" key="3">
    <source>
        <dbReference type="EMBL" id="GAQ83850.1"/>
    </source>
</evidence>
<dbReference type="PANTHER" id="PTHR31373">
    <property type="entry name" value="OS06G0652100 PROTEIN"/>
    <property type="match status" value="1"/>
</dbReference>
<dbReference type="InterPro" id="IPR058580">
    <property type="entry name" value="DUF2828"/>
</dbReference>
<evidence type="ECO:0000259" key="2">
    <source>
        <dbReference type="Pfam" id="PF25043"/>
    </source>
</evidence>
<dbReference type="Pfam" id="PF11443">
    <property type="entry name" value="DUF2828"/>
    <property type="match status" value="1"/>
</dbReference>
<dbReference type="OMA" id="HGVSHGY"/>
<keyword evidence="4" id="KW-1185">Reference proteome</keyword>
<gene>
    <name evidence="3" type="ORF">KFL_001650020</name>
</gene>